<evidence type="ECO:0000313" key="12">
    <source>
        <dbReference type="Proteomes" id="UP000250796"/>
    </source>
</evidence>
<dbReference type="RefSeq" id="WP_197712675.1">
    <property type="nucleotide sequence ID" value="NZ_LS974202.1"/>
</dbReference>
<dbReference type="CDD" id="cd16444">
    <property type="entry name" value="LipB"/>
    <property type="match status" value="1"/>
</dbReference>
<dbReference type="PIRSF" id="PIRSF016262">
    <property type="entry name" value="LPLase"/>
    <property type="match status" value="1"/>
</dbReference>
<dbReference type="PROSITE" id="PS51733">
    <property type="entry name" value="BPL_LPL_CATALYTIC"/>
    <property type="match status" value="1"/>
</dbReference>
<dbReference type="InterPro" id="IPR004143">
    <property type="entry name" value="BPL_LPL_catalytic"/>
</dbReference>
<feature type="active site" description="Acyl-thioester intermediate" evidence="5 7">
    <location>
        <position position="176"/>
    </location>
</feature>
<dbReference type="InterPro" id="IPR045864">
    <property type="entry name" value="aa-tRNA-synth_II/BPL/LPL"/>
</dbReference>
<feature type="domain" description="BPL/LPL catalytic" evidence="10">
    <location>
        <begin position="33"/>
        <end position="214"/>
    </location>
</feature>
<comment type="subcellular location">
    <subcellularLocation>
        <location evidence="5">Cytoplasm</location>
    </subcellularLocation>
</comment>
<evidence type="ECO:0000256" key="1">
    <source>
        <dbReference type="ARBA" id="ARBA00004821"/>
    </source>
</evidence>
<reference evidence="11 12" key="1">
    <citation type="submission" date="2017-01" db="EMBL/GenBank/DDBJ databases">
        <authorList>
            <person name="Erauso G."/>
        </authorList>
    </citation>
    <scope>NUCLEOTIDE SEQUENCE [LARGE SCALE GENOMIC DNA]</scope>
    <source>
        <strain evidence="11">MESINF1</strain>
    </source>
</reference>
<gene>
    <name evidence="5 11" type="primary">lipB</name>
    <name evidence="11" type="ORF">MESINF_2458</name>
</gene>
<comment type="catalytic activity">
    <reaction evidence="5 6">
        <text>octanoyl-[ACP] + L-lysyl-[protein] = N(6)-octanoyl-L-lysyl-[protein] + holo-[ACP] + H(+)</text>
        <dbReference type="Rhea" id="RHEA:17665"/>
        <dbReference type="Rhea" id="RHEA-COMP:9636"/>
        <dbReference type="Rhea" id="RHEA-COMP:9685"/>
        <dbReference type="Rhea" id="RHEA-COMP:9752"/>
        <dbReference type="Rhea" id="RHEA-COMP:9928"/>
        <dbReference type="ChEBI" id="CHEBI:15378"/>
        <dbReference type="ChEBI" id="CHEBI:29969"/>
        <dbReference type="ChEBI" id="CHEBI:64479"/>
        <dbReference type="ChEBI" id="CHEBI:78463"/>
        <dbReference type="ChEBI" id="CHEBI:78809"/>
        <dbReference type="EC" id="2.3.1.181"/>
    </reaction>
</comment>
<dbReference type="SUPFAM" id="SSF55681">
    <property type="entry name" value="Class II aaRS and biotin synthetases"/>
    <property type="match status" value="1"/>
</dbReference>
<dbReference type="GO" id="GO:0005737">
    <property type="term" value="C:cytoplasm"/>
    <property type="evidence" value="ECO:0007669"/>
    <property type="project" value="UniProtKB-SubCell"/>
</dbReference>
<feature type="binding site" evidence="5 8">
    <location>
        <begin position="158"/>
        <end position="160"/>
    </location>
    <ligand>
        <name>substrate</name>
    </ligand>
</feature>
<protein>
    <recommendedName>
        <fullName evidence="5 6">Octanoyltransferase</fullName>
        <ecNumber evidence="5 6">2.3.1.181</ecNumber>
    </recommendedName>
    <alternativeName>
        <fullName evidence="5">Lipoate-protein ligase B</fullName>
    </alternativeName>
    <alternativeName>
        <fullName evidence="5">Lipoyl/octanoyl transferase</fullName>
    </alternativeName>
    <alternativeName>
        <fullName evidence="5">Octanoyl-[acyl-carrier-protein]-protein N-octanoyltransferase</fullName>
    </alternativeName>
</protein>
<evidence type="ECO:0000256" key="8">
    <source>
        <dbReference type="PIRSR" id="PIRSR016262-2"/>
    </source>
</evidence>
<keyword evidence="2 5" id="KW-0808">Transferase</keyword>
<keyword evidence="3 5" id="KW-0012">Acyltransferase</keyword>
<feature type="binding site" evidence="5 8">
    <location>
        <begin position="78"/>
        <end position="85"/>
    </location>
    <ligand>
        <name>substrate</name>
    </ligand>
</feature>
<dbReference type="EMBL" id="LS974202">
    <property type="protein sequence ID" value="SSC13898.1"/>
    <property type="molecule type" value="Genomic_DNA"/>
</dbReference>
<dbReference type="PANTHER" id="PTHR10993">
    <property type="entry name" value="OCTANOYLTRANSFERASE"/>
    <property type="match status" value="1"/>
</dbReference>
<dbReference type="Pfam" id="PF21948">
    <property type="entry name" value="LplA-B_cat"/>
    <property type="match status" value="1"/>
</dbReference>
<evidence type="ECO:0000259" key="10">
    <source>
        <dbReference type="PROSITE" id="PS51733"/>
    </source>
</evidence>
<comment type="similarity">
    <text evidence="5 6">Belongs to the LipB family.</text>
</comment>
<dbReference type="HAMAP" id="MF_00013">
    <property type="entry name" value="LipB"/>
    <property type="match status" value="1"/>
</dbReference>
<dbReference type="NCBIfam" id="TIGR00214">
    <property type="entry name" value="lipB"/>
    <property type="match status" value="1"/>
</dbReference>
<evidence type="ECO:0000256" key="4">
    <source>
        <dbReference type="ARBA" id="ARBA00024732"/>
    </source>
</evidence>
<organism evidence="11 12">
    <name type="scientific">Mesotoga infera</name>
    <dbReference type="NCBI Taxonomy" id="1236046"/>
    <lineage>
        <taxon>Bacteria</taxon>
        <taxon>Thermotogati</taxon>
        <taxon>Thermotogota</taxon>
        <taxon>Thermotogae</taxon>
        <taxon>Kosmotogales</taxon>
        <taxon>Kosmotogaceae</taxon>
        <taxon>Mesotoga</taxon>
    </lineage>
</organism>
<evidence type="ECO:0000256" key="7">
    <source>
        <dbReference type="PIRSR" id="PIRSR016262-1"/>
    </source>
</evidence>
<feature type="binding site" evidence="5 8">
    <location>
        <begin position="145"/>
        <end position="147"/>
    </location>
    <ligand>
        <name>substrate</name>
    </ligand>
</feature>
<dbReference type="EC" id="2.3.1.181" evidence="5 6"/>
<dbReference type="PANTHER" id="PTHR10993:SF7">
    <property type="entry name" value="LIPOYLTRANSFERASE 2, MITOCHONDRIAL-RELATED"/>
    <property type="match status" value="1"/>
</dbReference>
<evidence type="ECO:0000256" key="2">
    <source>
        <dbReference type="ARBA" id="ARBA00022679"/>
    </source>
</evidence>
<dbReference type="KEGG" id="minf:MESINF_2458"/>
<dbReference type="InterPro" id="IPR020605">
    <property type="entry name" value="Octanoyltransferase_CS"/>
</dbReference>
<evidence type="ECO:0000256" key="6">
    <source>
        <dbReference type="PIRNR" id="PIRNR016262"/>
    </source>
</evidence>
<comment type="miscellaneous">
    <text evidence="5">In the reaction, the free carboxyl group of octanoic acid is attached via an amide linkage to the epsilon-amino group of a specific lysine residue of lipoyl domains of lipoate-dependent enzymes.</text>
</comment>
<name>A0A7Z7LH48_9BACT</name>
<evidence type="ECO:0000256" key="3">
    <source>
        <dbReference type="ARBA" id="ARBA00023315"/>
    </source>
</evidence>
<dbReference type="GO" id="GO:0009249">
    <property type="term" value="P:protein lipoylation"/>
    <property type="evidence" value="ECO:0007669"/>
    <property type="project" value="InterPro"/>
</dbReference>
<evidence type="ECO:0000256" key="9">
    <source>
        <dbReference type="PIRSR" id="PIRSR016262-3"/>
    </source>
</evidence>
<evidence type="ECO:0000313" key="11">
    <source>
        <dbReference type="EMBL" id="SSC13898.1"/>
    </source>
</evidence>
<dbReference type="UniPathway" id="UPA00538">
    <property type="reaction ID" value="UER00592"/>
</dbReference>
<comment type="function">
    <text evidence="4 5 6">Catalyzes the transfer of endogenously produced octanoic acid from octanoyl-acyl-carrier-protein onto the lipoyl domains of lipoate-dependent enzymes. Lipoyl-ACP can also act as a substrate although octanoyl-ACP is likely to be the physiological substrate.</text>
</comment>
<dbReference type="Gene3D" id="3.30.930.10">
    <property type="entry name" value="Bira Bifunctional Protein, Domain 2"/>
    <property type="match status" value="1"/>
</dbReference>
<proteinExistence type="inferred from homology"/>
<keyword evidence="5" id="KW-0963">Cytoplasm</keyword>
<dbReference type="PROSITE" id="PS01313">
    <property type="entry name" value="LIPB"/>
    <property type="match status" value="1"/>
</dbReference>
<evidence type="ECO:0000256" key="5">
    <source>
        <dbReference type="HAMAP-Rule" id="MF_00013"/>
    </source>
</evidence>
<keyword evidence="12" id="KW-1185">Reference proteome</keyword>
<feature type="site" description="Lowers pKa of active site Cys" evidence="5 9">
    <location>
        <position position="142"/>
    </location>
</feature>
<dbReference type="AlphaFoldDB" id="A0A7Z7LH48"/>
<dbReference type="InterPro" id="IPR000544">
    <property type="entry name" value="Octanoyltransferase"/>
</dbReference>
<sequence length="228" mass="25500">MHRNCMEIRIEGLTGYGEGLSLQKRALERVESSEVDGVIIMLEHRPVFTTGRSGGVENLLVDSDELTRLGIELHRADRGGNITYHGPGQLVAYPVFNLGKWRKDLPWYVSSLEEVVIQVLSDYGIEALRKPKYRGVWVGERKIAAVGIAVKRWITTHGLAFNIEVNKSHFELINPCGLKGLSVSSLNDLISPVCFSEVVDKMEEKFSLVFDTKFIKVSRGWLDGDANA</sequence>
<accession>A0A7Z7LH48</accession>
<dbReference type="Proteomes" id="UP000250796">
    <property type="component" value="Chromosome MESINF"/>
</dbReference>
<comment type="pathway">
    <text evidence="1 5 6">Protein modification; protein lipoylation via endogenous pathway; protein N(6)-(lipoyl)lysine from octanoyl-[acyl-carrier-protein]: step 1/2.</text>
</comment>
<dbReference type="GO" id="GO:0033819">
    <property type="term" value="F:lipoyl(octanoyl) transferase activity"/>
    <property type="evidence" value="ECO:0007669"/>
    <property type="project" value="UniProtKB-EC"/>
</dbReference>